<reference evidence="1" key="2">
    <citation type="journal article" date="2015" name="Fish Shellfish Immunol.">
        <title>Early steps in the European eel (Anguilla anguilla)-Vibrio vulnificus interaction in the gills: Role of the RtxA13 toxin.</title>
        <authorList>
            <person name="Callol A."/>
            <person name="Pajuelo D."/>
            <person name="Ebbesson L."/>
            <person name="Teles M."/>
            <person name="MacKenzie S."/>
            <person name="Amaro C."/>
        </authorList>
    </citation>
    <scope>NUCLEOTIDE SEQUENCE</scope>
</reference>
<reference evidence="1" key="1">
    <citation type="submission" date="2014-11" db="EMBL/GenBank/DDBJ databases">
        <authorList>
            <person name="Amaro Gonzalez C."/>
        </authorList>
    </citation>
    <scope>NUCLEOTIDE SEQUENCE</scope>
</reference>
<organism evidence="1">
    <name type="scientific">Anguilla anguilla</name>
    <name type="common">European freshwater eel</name>
    <name type="synonym">Muraena anguilla</name>
    <dbReference type="NCBI Taxonomy" id="7936"/>
    <lineage>
        <taxon>Eukaryota</taxon>
        <taxon>Metazoa</taxon>
        <taxon>Chordata</taxon>
        <taxon>Craniata</taxon>
        <taxon>Vertebrata</taxon>
        <taxon>Euteleostomi</taxon>
        <taxon>Actinopterygii</taxon>
        <taxon>Neopterygii</taxon>
        <taxon>Teleostei</taxon>
        <taxon>Anguilliformes</taxon>
        <taxon>Anguillidae</taxon>
        <taxon>Anguilla</taxon>
    </lineage>
</organism>
<proteinExistence type="predicted"/>
<accession>A0A0E9PLP2</accession>
<dbReference type="AlphaFoldDB" id="A0A0E9PLP2"/>
<protein>
    <submittedName>
        <fullName evidence="1">Uncharacterized protein</fullName>
    </submittedName>
</protein>
<evidence type="ECO:0000313" key="1">
    <source>
        <dbReference type="EMBL" id="JAH05010.1"/>
    </source>
</evidence>
<dbReference type="EMBL" id="GBXM01103567">
    <property type="protein sequence ID" value="JAH05010.1"/>
    <property type="molecule type" value="Transcribed_RNA"/>
</dbReference>
<name>A0A0E9PLP2_ANGAN</name>
<sequence>MKLNGYCKGQEWQGFHCILNRSYKHWPKYAYFTWIIEISMRTENGIGQVT</sequence>